<evidence type="ECO:0000313" key="4">
    <source>
        <dbReference type="Proteomes" id="UP000694523"/>
    </source>
</evidence>
<keyword evidence="4" id="KW-1185">Reference proteome</keyword>
<dbReference type="Proteomes" id="UP000694523">
    <property type="component" value="Unplaced"/>
</dbReference>
<accession>A0A8C6S6D9</accession>
<name>A0A8C6S6D9_9GOBI</name>
<feature type="chain" id="PRO_5034179851" evidence="2">
    <location>
        <begin position="27"/>
        <end position="92"/>
    </location>
</feature>
<feature type="compositionally biased region" description="Basic and acidic residues" evidence="1">
    <location>
        <begin position="37"/>
        <end position="57"/>
    </location>
</feature>
<proteinExistence type="predicted"/>
<dbReference type="Ensembl" id="ENSNMLT00000000788.1">
    <property type="protein sequence ID" value="ENSNMLP00000000666.1"/>
    <property type="gene ID" value="ENSNMLG00000000550.1"/>
</dbReference>
<evidence type="ECO:0000313" key="3">
    <source>
        <dbReference type="Ensembl" id="ENSNMLP00000000666.1"/>
    </source>
</evidence>
<organism evidence="3 4">
    <name type="scientific">Neogobius melanostomus</name>
    <name type="common">round goby</name>
    <dbReference type="NCBI Taxonomy" id="47308"/>
    <lineage>
        <taxon>Eukaryota</taxon>
        <taxon>Metazoa</taxon>
        <taxon>Chordata</taxon>
        <taxon>Craniata</taxon>
        <taxon>Vertebrata</taxon>
        <taxon>Euteleostomi</taxon>
        <taxon>Actinopterygii</taxon>
        <taxon>Neopterygii</taxon>
        <taxon>Teleostei</taxon>
        <taxon>Neoteleostei</taxon>
        <taxon>Acanthomorphata</taxon>
        <taxon>Gobiaria</taxon>
        <taxon>Gobiiformes</taxon>
        <taxon>Gobioidei</taxon>
        <taxon>Gobiidae</taxon>
        <taxon>Benthophilinae</taxon>
        <taxon>Neogobiini</taxon>
        <taxon>Neogobius</taxon>
    </lineage>
</organism>
<feature type="signal peptide" evidence="2">
    <location>
        <begin position="1"/>
        <end position="26"/>
    </location>
</feature>
<sequence length="92" mass="10264">MAEFSGGGVVAALLLFTALTVKDVYLGLNREHTRDQRSFTDEAEDGGRFTGEPERGRPAKTWSNTGSLGPVLRFQYWWVLLTDAAVRLCWLS</sequence>
<reference evidence="3" key="1">
    <citation type="submission" date="2025-08" db="UniProtKB">
        <authorList>
            <consortium name="Ensembl"/>
        </authorList>
    </citation>
    <scope>IDENTIFICATION</scope>
</reference>
<evidence type="ECO:0000256" key="1">
    <source>
        <dbReference type="SAM" id="MobiDB-lite"/>
    </source>
</evidence>
<reference evidence="3" key="2">
    <citation type="submission" date="2025-09" db="UniProtKB">
        <authorList>
            <consortium name="Ensembl"/>
        </authorList>
    </citation>
    <scope>IDENTIFICATION</scope>
</reference>
<evidence type="ECO:0000256" key="2">
    <source>
        <dbReference type="SAM" id="SignalP"/>
    </source>
</evidence>
<keyword evidence="2" id="KW-0732">Signal</keyword>
<protein>
    <submittedName>
        <fullName evidence="3">Uncharacterized protein</fullName>
    </submittedName>
</protein>
<feature type="region of interest" description="Disordered" evidence="1">
    <location>
        <begin position="37"/>
        <end position="62"/>
    </location>
</feature>
<dbReference type="AlphaFoldDB" id="A0A8C6S6D9"/>